<keyword evidence="2" id="KW-1185">Reference proteome</keyword>
<name>A0ABN3G0D2_9ACTN</name>
<comment type="caution">
    <text evidence="1">The sequence shown here is derived from an EMBL/GenBank/DDBJ whole genome shotgun (WGS) entry which is preliminary data.</text>
</comment>
<organism evidence="1 2">
    <name type="scientific">Dactylosporangium salmoneum</name>
    <dbReference type="NCBI Taxonomy" id="53361"/>
    <lineage>
        <taxon>Bacteria</taxon>
        <taxon>Bacillati</taxon>
        <taxon>Actinomycetota</taxon>
        <taxon>Actinomycetes</taxon>
        <taxon>Micromonosporales</taxon>
        <taxon>Micromonosporaceae</taxon>
        <taxon>Dactylosporangium</taxon>
    </lineage>
</organism>
<sequence length="139" mass="15079">MEIANAMNIIAKLTQIVVTADMVVFSGMGFIKMLETRFADEGLMDFDMDSAEGATLRRAPMRALAGGVAGDMWAKIGRDVLDGGLALRDVARSGAYGDLFTDAADRLTRYRAKVGEMAFNEEGRRAGEVLAELRRDDPA</sequence>
<accession>A0ABN3G0D2</accession>
<dbReference type="RefSeq" id="WP_344612465.1">
    <property type="nucleotide sequence ID" value="NZ_BAAARV010000021.1"/>
</dbReference>
<gene>
    <name evidence="1" type="ORF">GCM10010170_024780</name>
</gene>
<evidence type="ECO:0000313" key="1">
    <source>
        <dbReference type="EMBL" id="GAA2341352.1"/>
    </source>
</evidence>
<protein>
    <submittedName>
        <fullName evidence="1">Uncharacterized protein</fullName>
    </submittedName>
</protein>
<dbReference type="EMBL" id="BAAARV010000021">
    <property type="protein sequence ID" value="GAA2341352.1"/>
    <property type="molecule type" value="Genomic_DNA"/>
</dbReference>
<proteinExistence type="predicted"/>
<dbReference type="Proteomes" id="UP001501444">
    <property type="component" value="Unassembled WGS sequence"/>
</dbReference>
<evidence type="ECO:0000313" key="2">
    <source>
        <dbReference type="Proteomes" id="UP001501444"/>
    </source>
</evidence>
<reference evidence="1 2" key="1">
    <citation type="journal article" date="2019" name="Int. J. Syst. Evol. Microbiol.">
        <title>The Global Catalogue of Microorganisms (GCM) 10K type strain sequencing project: providing services to taxonomists for standard genome sequencing and annotation.</title>
        <authorList>
            <consortium name="The Broad Institute Genomics Platform"/>
            <consortium name="The Broad Institute Genome Sequencing Center for Infectious Disease"/>
            <person name="Wu L."/>
            <person name="Ma J."/>
        </authorList>
    </citation>
    <scope>NUCLEOTIDE SEQUENCE [LARGE SCALE GENOMIC DNA]</scope>
    <source>
        <strain evidence="1 2">JCM 3272</strain>
    </source>
</reference>